<dbReference type="InterPro" id="IPR048254">
    <property type="entry name" value="CDP_ALCOHOL_P_TRANSF_CS"/>
</dbReference>
<evidence type="ECO:0000256" key="3">
    <source>
        <dbReference type="SAM" id="MobiDB-lite"/>
    </source>
</evidence>
<dbReference type="InterPro" id="IPR043130">
    <property type="entry name" value="CDP-OH_PTrfase_TM_dom"/>
</dbReference>
<dbReference type="PROSITE" id="PS00379">
    <property type="entry name" value="CDP_ALCOHOL_P_TRANSF"/>
    <property type="match status" value="1"/>
</dbReference>
<dbReference type="Pfam" id="PF01066">
    <property type="entry name" value="CDP-OH_P_transf"/>
    <property type="match status" value="1"/>
</dbReference>
<feature type="compositionally biased region" description="Low complexity" evidence="3">
    <location>
        <begin position="102"/>
        <end position="116"/>
    </location>
</feature>
<accession>A0ABS2DBA2</accession>
<keyword evidence="4" id="KW-0812">Transmembrane</keyword>
<feature type="transmembrane region" description="Helical" evidence="4">
    <location>
        <begin position="357"/>
        <end position="376"/>
    </location>
</feature>
<dbReference type="RefSeq" id="WP_204200314.1">
    <property type="nucleotide sequence ID" value="NZ_JAFEMC010000006.1"/>
</dbReference>
<keyword evidence="4" id="KW-1133">Transmembrane helix</keyword>
<reference evidence="5 6" key="1">
    <citation type="submission" date="2020-12" db="EMBL/GenBank/DDBJ databases">
        <title>Sphingomonas sp.</title>
        <authorList>
            <person name="Kim M.K."/>
        </authorList>
    </citation>
    <scope>NUCLEOTIDE SEQUENCE [LARGE SCALE GENOMIC DNA]</scope>
    <source>
        <strain evidence="5 6">BT552</strain>
    </source>
</reference>
<name>A0ABS2DBA2_9SPHN</name>
<feature type="transmembrane region" description="Helical" evidence="4">
    <location>
        <begin position="207"/>
        <end position="237"/>
    </location>
</feature>
<evidence type="ECO:0000313" key="5">
    <source>
        <dbReference type="EMBL" id="MBM6578222.1"/>
    </source>
</evidence>
<protein>
    <submittedName>
        <fullName evidence="5">CDP-alcohol phosphatidyltransferase family protein</fullName>
    </submittedName>
</protein>
<organism evidence="5 6">
    <name type="scientific">Sphingomonas longa</name>
    <dbReference type="NCBI Taxonomy" id="2778730"/>
    <lineage>
        <taxon>Bacteria</taxon>
        <taxon>Pseudomonadati</taxon>
        <taxon>Pseudomonadota</taxon>
        <taxon>Alphaproteobacteria</taxon>
        <taxon>Sphingomonadales</taxon>
        <taxon>Sphingomonadaceae</taxon>
        <taxon>Sphingomonas</taxon>
    </lineage>
</organism>
<feature type="transmembrane region" description="Helical" evidence="4">
    <location>
        <begin position="291"/>
        <end position="314"/>
    </location>
</feature>
<dbReference type="Proteomes" id="UP000763641">
    <property type="component" value="Unassembled WGS sequence"/>
</dbReference>
<dbReference type="Gene3D" id="1.20.120.1760">
    <property type="match status" value="1"/>
</dbReference>
<keyword evidence="6" id="KW-1185">Reference proteome</keyword>
<sequence>MTAVTKPRLTSVGNNPTRIWGMTNAERTRRIAKAQELDGGGDAGVMLANDDYAFDPAWSRYVAARPGSVLMLAGVPVLAHVDAGRADAVAAGMLDASSDASTALSTNGGSGASTSTPLESSATPLPSLTIIDASDPAGIYDDVLRKREKPFALPLTPETVPVIERASYQGAYKGVTDLLTLYLWPVWAFHITRLCARIGISPNGVTAIGSVLCIVATVAFWYGWFWSGLAIGLVFMVLDTVDGKLARCTITSSKLGNAWDHGVDLVHPPFWWWAWAAGCAPYGRPLTDGTFWIVIGTMLFGYVAQRLIEGAFIVRFRMHIHVWQRFDSKFRLVTARRNPNMVILFASLLILRPDWGIIGVAAWTAISLVVHLVRLLQAMAMKARGVPIVSWLAD</sequence>
<evidence type="ECO:0000256" key="4">
    <source>
        <dbReference type="SAM" id="Phobius"/>
    </source>
</evidence>
<evidence type="ECO:0000256" key="2">
    <source>
        <dbReference type="RuleBase" id="RU003750"/>
    </source>
</evidence>
<feature type="transmembrane region" description="Helical" evidence="4">
    <location>
        <begin position="335"/>
        <end position="351"/>
    </location>
</feature>
<comment type="caution">
    <text evidence="5">The sequence shown here is derived from an EMBL/GenBank/DDBJ whole genome shotgun (WGS) entry which is preliminary data.</text>
</comment>
<dbReference type="InterPro" id="IPR000462">
    <property type="entry name" value="CDP-OH_P_trans"/>
</dbReference>
<evidence type="ECO:0000256" key="1">
    <source>
        <dbReference type="ARBA" id="ARBA00022679"/>
    </source>
</evidence>
<evidence type="ECO:0000313" key="6">
    <source>
        <dbReference type="Proteomes" id="UP000763641"/>
    </source>
</evidence>
<dbReference type="EMBL" id="JAFEMC010000006">
    <property type="protein sequence ID" value="MBM6578222.1"/>
    <property type="molecule type" value="Genomic_DNA"/>
</dbReference>
<keyword evidence="1 2" id="KW-0808">Transferase</keyword>
<gene>
    <name evidence="5" type="ORF">ILT43_17705</name>
</gene>
<feature type="region of interest" description="Disordered" evidence="3">
    <location>
        <begin position="102"/>
        <end position="123"/>
    </location>
</feature>
<comment type="similarity">
    <text evidence="2">Belongs to the CDP-alcohol phosphatidyltransferase class-I family.</text>
</comment>
<keyword evidence="4" id="KW-0472">Membrane</keyword>
<proteinExistence type="inferred from homology"/>